<evidence type="ECO:0000256" key="1">
    <source>
        <dbReference type="ARBA" id="ARBA00022729"/>
    </source>
</evidence>
<dbReference type="HOGENOM" id="CLU_126619_0_0_6"/>
<gene>
    <name evidence="4" type="ORF">H744_1c0206</name>
</gene>
<feature type="signal peptide" evidence="2">
    <location>
        <begin position="1"/>
        <end position="24"/>
    </location>
</feature>
<dbReference type="AlphaFoldDB" id="A0A0C5WGB2"/>
<feature type="domain" description="Outer membrane protein beta-barrel" evidence="3">
    <location>
        <begin position="11"/>
        <end position="143"/>
    </location>
</feature>
<reference evidence="4 5" key="1">
    <citation type="submission" date="2013-05" db="EMBL/GenBank/DDBJ databases">
        <title>Complete genome sequence of the lipase-producing bacterium Photobacterium gaetbulicola Gung47.</title>
        <authorList>
            <person name="Kim Y.-O."/>
        </authorList>
    </citation>
    <scope>NUCLEOTIDE SEQUENCE [LARGE SCALE GENOMIC DNA]</scope>
    <source>
        <strain evidence="4 5">Gung47</strain>
    </source>
</reference>
<evidence type="ECO:0000313" key="5">
    <source>
        <dbReference type="Proteomes" id="UP000032303"/>
    </source>
</evidence>
<name>A0A0C5WGB2_9GAMM</name>
<dbReference type="PATRIC" id="fig|658445.3.peg.226"/>
<dbReference type="InterPro" id="IPR011250">
    <property type="entry name" value="OMP/PagP_B-barrel"/>
</dbReference>
<organism evidence="4 5">
    <name type="scientific">Photobacterium gaetbulicola Gung47</name>
    <dbReference type="NCBI Taxonomy" id="658445"/>
    <lineage>
        <taxon>Bacteria</taxon>
        <taxon>Pseudomonadati</taxon>
        <taxon>Pseudomonadota</taxon>
        <taxon>Gammaproteobacteria</taxon>
        <taxon>Vibrionales</taxon>
        <taxon>Vibrionaceae</taxon>
        <taxon>Photobacterium</taxon>
    </lineage>
</organism>
<dbReference type="KEGG" id="pgb:H744_1c0206"/>
<dbReference type="Pfam" id="PF13505">
    <property type="entry name" value="OMP_b-brl"/>
    <property type="match status" value="1"/>
</dbReference>
<protein>
    <recommendedName>
        <fullName evidence="3">Outer membrane protein beta-barrel domain-containing protein</fullName>
    </recommendedName>
</protein>
<dbReference type="Proteomes" id="UP000032303">
    <property type="component" value="Chromosome 1"/>
</dbReference>
<evidence type="ECO:0000259" key="3">
    <source>
        <dbReference type="Pfam" id="PF13505"/>
    </source>
</evidence>
<keyword evidence="1 2" id="KW-0732">Signal</keyword>
<evidence type="ECO:0000256" key="2">
    <source>
        <dbReference type="SAM" id="SignalP"/>
    </source>
</evidence>
<proteinExistence type="predicted"/>
<accession>A0A0C5WGB2</accession>
<dbReference type="EMBL" id="CP005973">
    <property type="protein sequence ID" value="AJR05232.1"/>
    <property type="molecule type" value="Genomic_DNA"/>
</dbReference>
<dbReference type="InterPro" id="IPR027385">
    <property type="entry name" value="Beta-barrel_OMP"/>
</dbReference>
<keyword evidence="5" id="KW-1185">Reference proteome</keyword>
<dbReference type="OrthoDB" id="5871808at2"/>
<sequence>MNFMNKLSFAALTALIALSGQLNAAELQHRLGVGYSSTDFEALGVSFGYGNGIKLEYGYDFNQIAGMHVSYEQNKDGILKGDTFKLGGDIGYTFEFDEASIKPFISGGFYSYEENFYDDSGLYWGLGARATYKNFYIDLRQDFFEMKDQGISVDMEQFAVTLGIRL</sequence>
<evidence type="ECO:0000313" key="4">
    <source>
        <dbReference type="EMBL" id="AJR05232.1"/>
    </source>
</evidence>
<feature type="chain" id="PRO_5002191753" description="Outer membrane protein beta-barrel domain-containing protein" evidence="2">
    <location>
        <begin position="25"/>
        <end position="166"/>
    </location>
</feature>
<dbReference type="SUPFAM" id="SSF56925">
    <property type="entry name" value="OMPA-like"/>
    <property type="match status" value="1"/>
</dbReference>